<proteinExistence type="predicted"/>
<dbReference type="SUPFAM" id="SSF52833">
    <property type="entry name" value="Thioredoxin-like"/>
    <property type="match status" value="1"/>
</dbReference>
<dbReference type="PANTHER" id="PTHR36417:SF2">
    <property type="entry name" value="SELENOPROTEIN DOMAIN PROTEIN (AFU_ORTHOLOGUE AFUA_1G05220)"/>
    <property type="match status" value="1"/>
</dbReference>
<dbReference type="AlphaFoldDB" id="A0AAQ3LYT8"/>
<dbReference type="InterPro" id="IPR011893">
    <property type="entry name" value="Selenoprotein_Rdx-typ"/>
</dbReference>
<dbReference type="InterPro" id="IPR036249">
    <property type="entry name" value="Thioredoxin-like_sf"/>
</dbReference>
<evidence type="ECO:0000256" key="1">
    <source>
        <dbReference type="ARBA" id="ARBA00023284"/>
    </source>
</evidence>
<protein>
    <submittedName>
        <fullName evidence="3">Uncharacterized protein</fullName>
    </submittedName>
</protein>
<feature type="region of interest" description="Disordered" evidence="2">
    <location>
        <begin position="104"/>
        <end position="145"/>
    </location>
</feature>
<gene>
    <name evidence="3" type="ORF">R9X50_00095800</name>
</gene>
<accession>A0AAQ3LYT8</accession>
<feature type="region of interest" description="Disordered" evidence="2">
    <location>
        <begin position="208"/>
        <end position="236"/>
    </location>
</feature>
<feature type="region of interest" description="Disordered" evidence="2">
    <location>
        <begin position="157"/>
        <end position="176"/>
    </location>
</feature>
<dbReference type="PANTHER" id="PTHR36417">
    <property type="entry name" value="SELENOPROTEIN DOMAIN PROTEIN (AFU_ORTHOLOGUE AFUA_1G05220)"/>
    <property type="match status" value="1"/>
</dbReference>
<name>A0AAQ3LYT8_9PEZI</name>
<feature type="compositionally biased region" description="Polar residues" evidence="2">
    <location>
        <begin position="118"/>
        <end position="127"/>
    </location>
</feature>
<dbReference type="NCBIfam" id="TIGR02174">
    <property type="entry name" value="CXXU_selWTH"/>
    <property type="match status" value="1"/>
</dbReference>
<dbReference type="Proteomes" id="UP001303373">
    <property type="component" value="Chromosome 1"/>
</dbReference>
<evidence type="ECO:0000256" key="2">
    <source>
        <dbReference type="SAM" id="MobiDB-lite"/>
    </source>
</evidence>
<dbReference type="Pfam" id="PF10262">
    <property type="entry name" value="Rdx"/>
    <property type="match status" value="1"/>
</dbReference>
<evidence type="ECO:0000313" key="4">
    <source>
        <dbReference type="Proteomes" id="UP001303373"/>
    </source>
</evidence>
<keyword evidence="4" id="KW-1185">Reference proteome</keyword>
<dbReference type="EMBL" id="CP138580">
    <property type="protein sequence ID" value="WPG98172.1"/>
    <property type="molecule type" value="Genomic_DNA"/>
</dbReference>
<keyword evidence="1" id="KW-0676">Redox-active center</keyword>
<dbReference type="Gene3D" id="3.40.30.10">
    <property type="entry name" value="Glutaredoxin"/>
    <property type="match status" value="1"/>
</dbReference>
<organism evidence="3 4">
    <name type="scientific">Acrodontium crateriforme</name>
    <dbReference type="NCBI Taxonomy" id="150365"/>
    <lineage>
        <taxon>Eukaryota</taxon>
        <taxon>Fungi</taxon>
        <taxon>Dikarya</taxon>
        <taxon>Ascomycota</taxon>
        <taxon>Pezizomycotina</taxon>
        <taxon>Dothideomycetes</taxon>
        <taxon>Dothideomycetidae</taxon>
        <taxon>Mycosphaerellales</taxon>
        <taxon>Teratosphaeriaceae</taxon>
        <taxon>Acrodontium</taxon>
    </lineage>
</organism>
<feature type="compositionally biased region" description="Polar residues" evidence="2">
    <location>
        <begin position="136"/>
        <end position="145"/>
    </location>
</feature>
<reference evidence="3 4" key="1">
    <citation type="submission" date="2023-11" db="EMBL/GenBank/DDBJ databases">
        <title>An acidophilic fungus is an integral part of prey digestion in a carnivorous sundew plant.</title>
        <authorList>
            <person name="Tsai I.J."/>
        </authorList>
    </citation>
    <scope>NUCLEOTIDE SEQUENCE [LARGE SCALE GENOMIC DNA]</scope>
    <source>
        <strain evidence="3">169a</strain>
    </source>
</reference>
<evidence type="ECO:0000313" key="3">
    <source>
        <dbReference type="EMBL" id="WPG98172.1"/>
    </source>
</evidence>
<sequence>MADLPLHPHIELPRVEIRFCTQCRWMLRAAYFGQELLSTFGTSIGEIALIPTTGGIFTVHLTVNSGEGIEMSTFLIWDRKSQGGFPETKILKQMIRNYIEPEKKLGHSDTPSAKAAAQPSTGSSILSVPSHVATKETATGVDTKQDSLVQEALSVTATPPQEVKSSDFHPVTPPIAQDPLLSEALSANMSPTDRKQAEYAFLVATQHDEQENQKDKHASTAPAVPRSDPGVTKNDDVVDEALERLKRDVAAAAPPGYKQDCEDCN</sequence>
<feature type="compositionally biased region" description="Basic and acidic residues" evidence="2">
    <location>
        <begin position="208"/>
        <end position="218"/>
    </location>
</feature>